<dbReference type="Gene3D" id="1.10.10.1070">
    <property type="entry name" value="Zinc finger, BED domain-containing"/>
    <property type="match status" value="1"/>
</dbReference>
<keyword evidence="3" id="KW-0863">Zinc-finger</keyword>
<dbReference type="SUPFAM" id="SSF53098">
    <property type="entry name" value="Ribonuclease H-like"/>
    <property type="match status" value="1"/>
</dbReference>
<dbReference type="AlphaFoldDB" id="A0AAN0IK37"/>
<reference evidence="7" key="2">
    <citation type="submission" date="2024-06" db="UniProtKB">
        <authorList>
            <consortium name="EnsemblMetazoa"/>
        </authorList>
    </citation>
    <scope>IDENTIFICATION</scope>
</reference>
<dbReference type="PANTHER" id="PTHR46481">
    <property type="entry name" value="ZINC FINGER BED DOMAIN-CONTAINING PROTEIN 4"/>
    <property type="match status" value="1"/>
</dbReference>
<keyword evidence="5" id="KW-0539">Nucleus</keyword>
<dbReference type="InterPro" id="IPR052035">
    <property type="entry name" value="ZnF_BED_domain_contain"/>
</dbReference>
<sequence length="559" mass="63110">MKHLQKKHPNEHQKVLEEVSAEKLAKKAKQQQSSSSEKQLTIEATIEKTQGYGKNSLRRKAIDDALCKMIATDLQPLSIVEDVGFTSFLKTVDPKYTAPSRKTITTVLLPRLYSTKKQQLQEELDGVKYCCLTTDLWTSRATEGYLTLTCHFIDEAMALNSTVLTTCHIDQPHTADNISAELQKITNAWGLTTKVHCIVTDSGSNVKAGVRLCKWNHLACFAHTLNLIVTAAIKNDHELNEVVQKVKKVVTYFHKSTKASENLSTNQTRLNLPPHRLVQHVETRWNSVYYMLDRYLEQEEAIKTTLCLLDRNELIIPSEKATLIKKAISVLSPFEAVTTEMSSESNPTASKIIPITKGLRRVTLLHTDSTLADNLRKEMTDRFPLGMEENHLLALSTLLDPRFKAVAFSDRNAVEKAKRELLQEAVTQYQTPQTPQVEGPSNGAGGQQEQCIDVWQFFDEQVHHIASHQTPTSSVLVELEQYVKAPIQPRHGNPLQWWGENRHNYPTIFKVATKYLCTVATSVPAERLFSKAGELISQRRSRLTAENVDIMILFLNTVC</sequence>
<accession>A0AAN0IK37</accession>
<protein>
    <recommendedName>
        <fullName evidence="6">HAT C-terminal dimerisation domain-containing protein</fullName>
    </recommendedName>
</protein>
<proteinExistence type="predicted"/>
<keyword evidence="8" id="KW-1185">Reference proteome</keyword>
<dbReference type="GeneID" id="100642163"/>
<dbReference type="GO" id="GO:0046983">
    <property type="term" value="F:protein dimerization activity"/>
    <property type="evidence" value="ECO:0007669"/>
    <property type="project" value="InterPro"/>
</dbReference>
<dbReference type="KEGG" id="aqu:100642163"/>
<evidence type="ECO:0000256" key="2">
    <source>
        <dbReference type="ARBA" id="ARBA00022723"/>
    </source>
</evidence>
<evidence type="ECO:0000313" key="7">
    <source>
        <dbReference type="EnsemblMetazoa" id="XP_003391733.2"/>
    </source>
</evidence>
<dbReference type="Proteomes" id="UP000007879">
    <property type="component" value="Unassembled WGS sequence"/>
</dbReference>
<keyword evidence="4" id="KW-0862">Zinc</keyword>
<comment type="subcellular location">
    <subcellularLocation>
        <location evidence="1">Nucleus</location>
    </subcellularLocation>
</comment>
<name>A0AAN0IK37_AMPQE</name>
<dbReference type="InterPro" id="IPR008906">
    <property type="entry name" value="HATC_C_dom"/>
</dbReference>
<dbReference type="InterPro" id="IPR012337">
    <property type="entry name" value="RNaseH-like_sf"/>
</dbReference>
<evidence type="ECO:0000259" key="6">
    <source>
        <dbReference type="Pfam" id="PF05699"/>
    </source>
</evidence>
<feature type="domain" description="HAT C-terminal dimerisation" evidence="6">
    <location>
        <begin position="478"/>
        <end position="552"/>
    </location>
</feature>
<dbReference type="PANTHER" id="PTHR46481:SF10">
    <property type="entry name" value="ZINC FINGER BED DOMAIN-CONTAINING PROTEIN 39"/>
    <property type="match status" value="1"/>
</dbReference>
<dbReference type="GO" id="GO:0005634">
    <property type="term" value="C:nucleus"/>
    <property type="evidence" value="ECO:0007669"/>
    <property type="project" value="UniProtKB-SubCell"/>
</dbReference>
<evidence type="ECO:0000256" key="3">
    <source>
        <dbReference type="ARBA" id="ARBA00022771"/>
    </source>
</evidence>
<dbReference type="Pfam" id="PF05699">
    <property type="entry name" value="Dimer_Tnp_hAT"/>
    <property type="match status" value="1"/>
</dbReference>
<keyword evidence="2" id="KW-0479">Metal-binding</keyword>
<dbReference type="SUPFAM" id="SSF140996">
    <property type="entry name" value="Hermes dimerisation domain"/>
    <property type="match status" value="1"/>
</dbReference>
<organism evidence="7 8">
    <name type="scientific">Amphimedon queenslandica</name>
    <name type="common">Sponge</name>
    <dbReference type="NCBI Taxonomy" id="400682"/>
    <lineage>
        <taxon>Eukaryota</taxon>
        <taxon>Metazoa</taxon>
        <taxon>Porifera</taxon>
        <taxon>Demospongiae</taxon>
        <taxon>Heteroscleromorpha</taxon>
        <taxon>Haplosclerida</taxon>
        <taxon>Niphatidae</taxon>
        <taxon>Amphimedon</taxon>
    </lineage>
</organism>
<evidence type="ECO:0000256" key="5">
    <source>
        <dbReference type="ARBA" id="ARBA00023242"/>
    </source>
</evidence>
<dbReference type="RefSeq" id="XP_003391733.2">
    <property type="nucleotide sequence ID" value="XM_003391685.2"/>
</dbReference>
<evidence type="ECO:0000256" key="1">
    <source>
        <dbReference type="ARBA" id="ARBA00004123"/>
    </source>
</evidence>
<reference evidence="8" key="1">
    <citation type="journal article" date="2010" name="Nature">
        <title>The Amphimedon queenslandica genome and the evolution of animal complexity.</title>
        <authorList>
            <person name="Srivastava M."/>
            <person name="Simakov O."/>
            <person name="Chapman J."/>
            <person name="Fahey B."/>
            <person name="Gauthier M.E."/>
            <person name="Mitros T."/>
            <person name="Richards G.S."/>
            <person name="Conaco C."/>
            <person name="Dacre M."/>
            <person name="Hellsten U."/>
            <person name="Larroux C."/>
            <person name="Putnam N.H."/>
            <person name="Stanke M."/>
            <person name="Adamska M."/>
            <person name="Darling A."/>
            <person name="Degnan S.M."/>
            <person name="Oakley T.H."/>
            <person name="Plachetzki D.C."/>
            <person name="Zhai Y."/>
            <person name="Adamski M."/>
            <person name="Calcino A."/>
            <person name="Cummins S.F."/>
            <person name="Goodstein D.M."/>
            <person name="Harris C."/>
            <person name="Jackson D.J."/>
            <person name="Leys S.P."/>
            <person name="Shu S."/>
            <person name="Woodcroft B.J."/>
            <person name="Vervoort M."/>
            <person name="Kosik K.S."/>
            <person name="Manning G."/>
            <person name="Degnan B.M."/>
            <person name="Rokhsar D.S."/>
        </authorList>
    </citation>
    <scope>NUCLEOTIDE SEQUENCE [LARGE SCALE GENOMIC DNA]</scope>
</reference>
<evidence type="ECO:0000256" key="4">
    <source>
        <dbReference type="ARBA" id="ARBA00022833"/>
    </source>
</evidence>
<dbReference type="EnsemblMetazoa" id="XM_003391685.2">
    <property type="protein sequence ID" value="XP_003391733.2"/>
    <property type="gene ID" value="LOC100642163"/>
</dbReference>
<dbReference type="GO" id="GO:0008270">
    <property type="term" value="F:zinc ion binding"/>
    <property type="evidence" value="ECO:0007669"/>
    <property type="project" value="UniProtKB-KW"/>
</dbReference>
<evidence type="ECO:0000313" key="8">
    <source>
        <dbReference type="Proteomes" id="UP000007879"/>
    </source>
</evidence>